<feature type="domain" description="STAS" evidence="1">
    <location>
        <begin position="30"/>
        <end position="116"/>
    </location>
</feature>
<organism evidence="2 3">
    <name type="scientific">Rhodococcoides kyotonense</name>
    <dbReference type="NCBI Taxonomy" id="398843"/>
    <lineage>
        <taxon>Bacteria</taxon>
        <taxon>Bacillati</taxon>
        <taxon>Actinomycetota</taxon>
        <taxon>Actinomycetes</taxon>
        <taxon>Mycobacteriales</taxon>
        <taxon>Nocardiaceae</taxon>
        <taxon>Rhodococcoides</taxon>
    </lineage>
</organism>
<proteinExistence type="predicted"/>
<accession>A0A177YH65</accession>
<dbReference type="Gene3D" id="3.30.750.24">
    <property type="entry name" value="STAS domain"/>
    <property type="match status" value="1"/>
</dbReference>
<keyword evidence="3" id="KW-1185">Reference proteome</keyword>
<dbReference type="PROSITE" id="PS50801">
    <property type="entry name" value="STAS"/>
    <property type="match status" value="1"/>
</dbReference>
<protein>
    <submittedName>
        <fullName evidence="2">Sulfate transporter</fullName>
    </submittedName>
</protein>
<dbReference type="SUPFAM" id="SSF52091">
    <property type="entry name" value="SpoIIaa-like"/>
    <property type="match status" value="1"/>
</dbReference>
<dbReference type="AlphaFoldDB" id="A0A177YH65"/>
<sequence length="116" mass="12687">MADFIAHIADQEPPAHTTRYSLDSESYSADYAVLRASGELDMSARVEFVETLDRMANEHAHVRVDLSEVSFMYSGVANAIIDNARINDGTVSVFAPTRPVRMILDVLGGGDLVVDE</sequence>
<dbReference type="InterPro" id="IPR036513">
    <property type="entry name" value="STAS_dom_sf"/>
</dbReference>
<dbReference type="CDD" id="cd07043">
    <property type="entry name" value="STAS_anti-anti-sigma_factors"/>
    <property type="match status" value="1"/>
</dbReference>
<dbReference type="EMBL" id="LVHI01000012">
    <property type="protein sequence ID" value="OAK54781.1"/>
    <property type="molecule type" value="Genomic_DNA"/>
</dbReference>
<gene>
    <name evidence="2" type="ORF">A3K89_05505</name>
</gene>
<evidence type="ECO:0000313" key="2">
    <source>
        <dbReference type="EMBL" id="OAK54781.1"/>
    </source>
</evidence>
<name>A0A177YH65_9NOCA</name>
<comment type="caution">
    <text evidence="2">The sequence shown here is derived from an EMBL/GenBank/DDBJ whole genome shotgun (WGS) entry which is preliminary data.</text>
</comment>
<dbReference type="Proteomes" id="UP000077519">
    <property type="component" value="Unassembled WGS sequence"/>
</dbReference>
<evidence type="ECO:0000313" key="3">
    <source>
        <dbReference type="Proteomes" id="UP000077519"/>
    </source>
</evidence>
<evidence type="ECO:0000259" key="1">
    <source>
        <dbReference type="PROSITE" id="PS50801"/>
    </source>
</evidence>
<dbReference type="InterPro" id="IPR002645">
    <property type="entry name" value="STAS_dom"/>
</dbReference>
<reference evidence="2 3" key="1">
    <citation type="submission" date="2016-03" db="EMBL/GenBank/DDBJ databases">
        <title>Genome sequence of Rhodococcus kyotonensis KB10.</title>
        <authorList>
            <person name="Jeong H."/>
            <person name="Hong C.E."/>
            <person name="Jo S.H."/>
            <person name="Park J.M."/>
        </authorList>
    </citation>
    <scope>NUCLEOTIDE SEQUENCE [LARGE SCALE GENOMIC DNA]</scope>
    <source>
        <strain evidence="2 3">KB10</strain>
    </source>
</reference>
<dbReference type="Pfam" id="PF01740">
    <property type="entry name" value="STAS"/>
    <property type="match status" value="1"/>
</dbReference>